<dbReference type="Pfam" id="PF05239">
    <property type="entry name" value="PRC"/>
    <property type="match status" value="1"/>
</dbReference>
<keyword evidence="5" id="KW-1185">Reference proteome</keyword>
<sequence length="258" mass="25596">MKKTFSTMAAAAVLMASTAIAPAMAQTSDPAAPASPAAPADPAMKPMTGTDGAPAAGASSTDNAAAPETDTSTDTAATPATPGADASTDTAATPETDATTDTAATPSADASTDTAAASGSYLTEQSETQVSANDYIGKSVYNAEDESVGDINDLILEKDGGIVAAVIGVGGFLGIGEKDVAVPMENISMTRDMENNNEIRLTTTETKDSLNAAPEFMTLEDQQAAADAATTDTTTTSSTGAATPMPNATTPPTAEGNN</sequence>
<protein>
    <submittedName>
        <fullName evidence="4">Photosystem reaction center subunit H</fullName>
    </submittedName>
</protein>
<comment type="caution">
    <text evidence="4">The sequence shown here is derived from an EMBL/GenBank/DDBJ whole genome shotgun (WGS) entry which is preliminary data.</text>
</comment>
<name>A0ABN7K2G6_9HYPH</name>
<feature type="signal peptide" evidence="2">
    <location>
        <begin position="1"/>
        <end position="25"/>
    </location>
</feature>
<feature type="chain" id="PRO_5046727651" evidence="2">
    <location>
        <begin position="26"/>
        <end position="258"/>
    </location>
</feature>
<evidence type="ECO:0000256" key="2">
    <source>
        <dbReference type="SAM" id="SignalP"/>
    </source>
</evidence>
<reference evidence="4 5" key="1">
    <citation type="submission" date="2020-11" db="EMBL/GenBank/DDBJ databases">
        <authorList>
            <person name="Lassalle F."/>
        </authorList>
    </citation>
    <scope>NUCLEOTIDE SEQUENCE [LARGE SCALE GENOMIC DNA]</scope>
    <source>
        <strain evidence="4 5">AB21</strain>
    </source>
</reference>
<proteinExistence type="predicted"/>
<dbReference type="InterPro" id="IPR011033">
    <property type="entry name" value="PRC_barrel-like_sf"/>
</dbReference>
<evidence type="ECO:0000256" key="1">
    <source>
        <dbReference type="SAM" id="MobiDB-lite"/>
    </source>
</evidence>
<dbReference type="InterPro" id="IPR027275">
    <property type="entry name" value="PRC-brl_dom"/>
</dbReference>
<dbReference type="PANTHER" id="PTHR36505">
    <property type="entry name" value="BLR1072 PROTEIN"/>
    <property type="match status" value="1"/>
</dbReference>
<keyword evidence="2" id="KW-0732">Signal</keyword>
<gene>
    <name evidence="4" type="ORF">RHAB21_00951</name>
</gene>
<feature type="region of interest" description="Disordered" evidence="1">
    <location>
        <begin position="220"/>
        <end position="258"/>
    </location>
</feature>
<feature type="compositionally biased region" description="Low complexity" evidence="1">
    <location>
        <begin position="224"/>
        <end position="258"/>
    </location>
</feature>
<organism evidence="4 5">
    <name type="scientific">Pseudorhizobium halotolerans</name>
    <dbReference type="NCBI Taxonomy" id="1233081"/>
    <lineage>
        <taxon>Bacteria</taxon>
        <taxon>Pseudomonadati</taxon>
        <taxon>Pseudomonadota</taxon>
        <taxon>Alphaproteobacteria</taxon>
        <taxon>Hyphomicrobiales</taxon>
        <taxon>Rhizobiaceae</taxon>
        <taxon>Rhizobium/Agrobacterium group</taxon>
        <taxon>Pseudorhizobium</taxon>
    </lineage>
</organism>
<evidence type="ECO:0000313" key="5">
    <source>
        <dbReference type="Proteomes" id="UP000601041"/>
    </source>
</evidence>
<dbReference type="SUPFAM" id="SSF50346">
    <property type="entry name" value="PRC-barrel domain"/>
    <property type="match status" value="1"/>
</dbReference>
<feature type="region of interest" description="Disordered" evidence="1">
    <location>
        <begin position="25"/>
        <end position="125"/>
    </location>
</feature>
<feature type="compositionally biased region" description="Low complexity" evidence="1">
    <location>
        <begin position="28"/>
        <end position="43"/>
    </location>
</feature>
<dbReference type="PANTHER" id="PTHR36505:SF1">
    <property type="entry name" value="BLR1072 PROTEIN"/>
    <property type="match status" value="1"/>
</dbReference>
<dbReference type="Gene3D" id="2.30.30.240">
    <property type="entry name" value="PRC-barrel domain"/>
    <property type="match status" value="1"/>
</dbReference>
<accession>A0ABN7K2G6</accession>
<feature type="domain" description="PRC-barrel" evidence="3">
    <location>
        <begin position="128"/>
        <end position="191"/>
    </location>
</feature>
<evidence type="ECO:0000259" key="3">
    <source>
        <dbReference type="Pfam" id="PF05239"/>
    </source>
</evidence>
<dbReference type="RefSeq" id="WP_244665909.1">
    <property type="nucleotide sequence ID" value="NZ_CABFWE030000016.1"/>
</dbReference>
<evidence type="ECO:0000313" key="4">
    <source>
        <dbReference type="EMBL" id="CAD7056431.1"/>
    </source>
</evidence>
<dbReference type="EMBL" id="CABFWE030000016">
    <property type="protein sequence ID" value="CAD7056431.1"/>
    <property type="molecule type" value="Genomic_DNA"/>
</dbReference>
<dbReference type="Proteomes" id="UP000601041">
    <property type="component" value="Unassembled WGS sequence"/>
</dbReference>
<feature type="compositionally biased region" description="Low complexity" evidence="1">
    <location>
        <begin position="53"/>
        <end position="120"/>
    </location>
</feature>